<keyword evidence="6 9" id="KW-0378">Hydrolase</keyword>
<dbReference type="InterPro" id="IPR003137">
    <property type="entry name" value="PA_domain"/>
</dbReference>
<comment type="caution">
    <text evidence="13">The sequence shown here is derived from an EMBL/GenBank/DDBJ whole genome shotgun (WGS) entry which is preliminary data.</text>
</comment>
<dbReference type="GO" id="GO:0006508">
    <property type="term" value="P:proteolysis"/>
    <property type="evidence" value="ECO:0007669"/>
    <property type="project" value="UniProtKB-KW"/>
</dbReference>
<keyword evidence="2" id="KW-0134">Cell wall</keyword>
<dbReference type="InterPro" id="IPR036852">
    <property type="entry name" value="Peptidase_S8/S53_dom_sf"/>
</dbReference>
<evidence type="ECO:0000256" key="3">
    <source>
        <dbReference type="ARBA" id="ARBA00022525"/>
    </source>
</evidence>
<keyword evidence="4 9" id="KW-0645">Protease</keyword>
<evidence type="ECO:0000256" key="5">
    <source>
        <dbReference type="ARBA" id="ARBA00022729"/>
    </source>
</evidence>
<dbReference type="EMBL" id="QJJQ01000019">
    <property type="protein sequence ID" value="PXW82375.1"/>
    <property type="molecule type" value="Genomic_DNA"/>
</dbReference>
<sequence>MHLAFIFLFFNFISDVTEINDINIPPVQLQETNDIEKDKPTIKDNISIIVEVDGNPEEHKKHIENYYPSIEVVATYTTLFQGIALKGAPQKIGRLADLHFIKGIYPVQTYMTQKVNSLPFALDQLQALQSATNNPNIIFPSQLNQTDFTGRGVKIGVVDTGIDYHHPDLRTNYIGGFDLVDLDDDPMETTVDQGLPTSHGTHVAGIIAANGDLEGVAPNGEIYAYRALGPGGFGTSIQVIAAMEEAVKDGVDVMNLSLGNTVNGPDYPTSKAVNEASKQGVAVVVANGNDGPNNWTVGAPATASSALSVGAYQHTGQVPFLYEPNYRKKIWLSPLKYAPSWDLERDYEVDVQKDRVRGKIGLMKQLNKSAIKDIQKLQENGAVAVIIYQVDPKNREWITELKETNITIPVATISNKDGRWLKKHLADETLYVKTKMEKTNKTVARFSSRGPVTLNWMMKPDIIAPGVNILSTVPGGYDMLNGTSMAAPHVAGAIAVIKEAQPTWTNEQIFGALKTTAEQIKLKNGEFIDPIIQGAGLINIEKAILTDTIIDNPLLSFGKIQQHIDTRIINISIENLSDERRQFRFDIPKKEKGLSWKLGQSFSIEPKTKKEIPIELKINSLQLKEGPYQGYLTLHSGDQTYYLPYVFINETANYPKVMGFSFRLNKLNKDVYKYQLYVAEPIKSVEIKLFNPNSLMYEGSLVKWTDLDVGMNEGEINKRNIKKKGKFYGLIVVQLENGEFVNYDTEIFIE</sequence>
<evidence type="ECO:0000256" key="6">
    <source>
        <dbReference type="ARBA" id="ARBA00022801"/>
    </source>
</evidence>
<dbReference type="InterPro" id="IPR023827">
    <property type="entry name" value="Peptidase_S8_Asp-AS"/>
</dbReference>
<dbReference type="PRINTS" id="PR00723">
    <property type="entry name" value="SUBTILISIN"/>
</dbReference>
<evidence type="ECO:0000259" key="12">
    <source>
        <dbReference type="Pfam" id="PF02225"/>
    </source>
</evidence>
<feature type="domain" description="PA" evidence="12">
    <location>
        <begin position="354"/>
        <end position="420"/>
    </location>
</feature>
<dbReference type="PANTHER" id="PTHR43806:SF65">
    <property type="entry name" value="SERINE PROTEASE APRX"/>
    <property type="match status" value="1"/>
</dbReference>
<keyword evidence="14" id="KW-1185">Reference proteome</keyword>
<dbReference type="RefSeq" id="WP_158525732.1">
    <property type="nucleotide sequence ID" value="NZ_JBHUHB010000001.1"/>
</dbReference>
<dbReference type="PROSITE" id="PS00138">
    <property type="entry name" value="SUBTILASE_SER"/>
    <property type="match status" value="1"/>
</dbReference>
<organism evidence="13 14">
    <name type="scientific">Pseudogracilibacillus auburnensis</name>
    <dbReference type="NCBI Taxonomy" id="1494959"/>
    <lineage>
        <taxon>Bacteria</taxon>
        <taxon>Bacillati</taxon>
        <taxon>Bacillota</taxon>
        <taxon>Bacilli</taxon>
        <taxon>Bacillales</taxon>
        <taxon>Bacillaceae</taxon>
        <taxon>Pseudogracilibacillus</taxon>
    </lineage>
</organism>
<proteinExistence type="inferred from homology"/>
<dbReference type="InterPro" id="IPR015500">
    <property type="entry name" value="Peptidase_S8_subtilisin-rel"/>
</dbReference>
<dbReference type="SUPFAM" id="SSF52025">
    <property type="entry name" value="PA domain"/>
    <property type="match status" value="1"/>
</dbReference>
<dbReference type="Proteomes" id="UP000247978">
    <property type="component" value="Unassembled WGS sequence"/>
</dbReference>
<feature type="active site" description="Charge relay system" evidence="8 9">
    <location>
        <position position="484"/>
    </location>
</feature>
<dbReference type="PROSITE" id="PS00136">
    <property type="entry name" value="SUBTILASE_ASP"/>
    <property type="match status" value="1"/>
</dbReference>
<dbReference type="AlphaFoldDB" id="A0A2V3VQU7"/>
<evidence type="ECO:0000256" key="2">
    <source>
        <dbReference type="ARBA" id="ARBA00022512"/>
    </source>
</evidence>
<dbReference type="Gene3D" id="3.40.50.200">
    <property type="entry name" value="Peptidase S8/S53 domain"/>
    <property type="match status" value="1"/>
</dbReference>
<dbReference type="InterPro" id="IPR023828">
    <property type="entry name" value="Peptidase_S8_Ser-AS"/>
</dbReference>
<accession>A0A2V3VQU7</accession>
<evidence type="ECO:0000313" key="13">
    <source>
        <dbReference type="EMBL" id="PXW82375.1"/>
    </source>
</evidence>
<dbReference type="OrthoDB" id="9798386at2"/>
<dbReference type="InterPro" id="IPR050131">
    <property type="entry name" value="Peptidase_S8_subtilisin-like"/>
</dbReference>
<keyword evidence="3" id="KW-0964">Secreted</keyword>
<gene>
    <name evidence="13" type="ORF">DFR56_11963</name>
</gene>
<dbReference type="SUPFAM" id="SSF52743">
    <property type="entry name" value="Subtilisin-like"/>
    <property type="match status" value="1"/>
</dbReference>
<dbReference type="InterPro" id="IPR000209">
    <property type="entry name" value="Peptidase_S8/S53_dom"/>
</dbReference>
<dbReference type="Pfam" id="PF02225">
    <property type="entry name" value="PA"/>
    <property type="match status" value="1"/>
</dbReference>
<feature type="active site" description="Charge relay system" evidence="8 9">
    <location>
        <position position="199"/>
    </location>
</feature>
<reference evidence="13 14" key="1">
    <citation type="submission" date="2018-05" db="EMBL/GenBank/DDBJ databases">
        <title>Genomic Encyclopedia of Type Strains, Phase IV (KMG-IV): sequencing the most valuable type-strain genomes for metagenomic binning, comparative biology and taxonomic classification.</title>
        <authorList>
            <person name="Goeker M."/>
        </authorList>
    </citation>
    <scope>NUCLEOTIDE SEQUENCE [LARGE SCALE GENOMIC DNA]</scope>
    <source>
        <strain evidence="13 14">DSM 28556</strain>
    </source>
</reference>
<comment type="similarity">
    <text evidence="1 9 10">Belongs to the peptidase S8 family.</text>
</comment>
<keyword evidence="5" id="KW-0732">Signal</keyword>
<feature type="domain" description="Peptidase S8/S53" evidence="11">
    <location>
        <begin position="150"/>
        <end position="519"/>
    </location>
</feature>
<feature type="active site" description="Charge relay system" evidence="8 9">
    <location>
        <position position="159"/>
    </location>
</feature>
<dbReference type="GO" id="GO:0004252">
    <property type="term" value="F:serine-type endopeptidase activity"/>
    <property type="evidence" value="ECO:0007669"/>
    <property type="project" value="UniProtKB-UniRule"/>
</dbReference>
<evidence type="ECO:0000313" key="14">
    <source>
        <dbReference type="Proteomes" id="UP000247978"/>
    </source>
</evidence>
<evidence type="ECO:0000256" key="1">
    <source>
        <dbReference type="ARBA" id="ARBA00011073"/>
    </source>
</evidence>
<keyword evidence="7 9" id="KW-0720">Serine protease</keyword>
<dbReference type="PROSITE" id="PS51892">
    <property type="entry name" value="SUBTILASE"/>
    <property type="match status" value="1"/>
</dbReference>
<evidence type="ECO:0000256" key="4">
    <source>
        <dbReference type="ARBA" id="ARBA00022670"/>
    </source>
</evidence>
<evidence type="ECO:0000259" key="11">
    <source>
        <dbReference type="Pfam" id="PF00082"/>
    </source>
</evidence>
<name>A0A2V3VQU7_9BACI</name>
<dbReference type="InterPro" id="IPR046450">
    <property type="entry name" value="PA_dom_sf"/>
</dbReference>
<dbReference type="Pfam" id="PF00082">
    <property type="entry name" value="Peptidase_S8"/>
    <property type="match status" value="1"/>
</dbReference>
<evidence type="ECO:0000256" key="10">
    <source>
        <dbReference type="RuleBase" id="RU003355"/>
    </source>
</evidence>
<dbReference type="CDD" id="cd07474">
    <property type="entry name" value="Peptidases_S8_subtilisin_Vpr-like"/>
    <property type="match status" value="1"/>
</dbReference>
<dbReference type="InterPro" id="IPR022398">
    <property type="entry name" value="Peptidase_S8_His-AS"/>
</dbReference>
<dbReference type="Gene3D" id="3.50.30.30">
    <property type="match status" value="1"/>
</dbReference>
<protein>
    <submittedName>
        <fullName evidence="13">Minor extracellular serine protease Vpr</fullName>
    </submittedName>
</protein>
<evidence type="ECO:0000256" key="9">
    <source>
        <dbReference type="PROSITE-ProRule" id="PRU01240"/>
    </source>
</evidence>
<evidence type="ECO:0000256" key="8">
    <source>
        <dbReference type="PIRSR" id="PIRSR615500-1"/>
    </source>
</evidence>
<evidence type="ECO:0000256" key="7">
    <source>
        <dbReference type="ARBA" id="ARBA00022825"/>
    </source>
</evidence>
<dbReference type="PANTHER" id="PTHR43806">
    <property type="entry name" value="PEPTIDASE S8"/>
    <property type="match status" value="1"/>
</dbReference>
<dbReference type="InterPro" id="IPR034213">
    <property type="entry name" value="S8_Vpr-like"/>
</dbReference>
<dbReference type="PROSITE" id="PS00137">
    <property type="entry name" value="SUBTILASE_HIS"/>
    <property type="match status" value="1"/>
</dbReference>